<proteinExistence type="predicted"/>
<feature type="non-terminal residue" evidence="2">
    <location>
        <position position="119"/>
    </location>
</feature>
<dbReference type="Proteomes" id="UP000807342">
    <property type="component" value="Unassembled WGS sequence"/>
</dbReference>
<feature type="coiled-coil region" evidence="1">
    <location>
        <begin position="17"/>
        <end position="44"/>
    </location>
</feature>
<evidence type="ECO:0008006" key="4">
    <source>
        <dbReference type="Google" id="ProtNLM"/>
    </source>
</evidence>
<comment type="caution">
    <text evidence="2">The sequence shown here is derived from an EMBL/GenBank/DDBJ whole genome shotgun (WGS) entry which is preliminary data.</text>
</comment>
<dbReference type="Gene3D" id="1.20.1280.50">
    <property type="match status" value="1"/>
</dbReference>
<feature type="non-terminal residue" evidence="2">
    <location>
        <position position="1"/>
    </location>
</feature>
<gene>
    <name evidence="2" type="ORF">P691DRAFT_648431</name>
</gene>
<dbReference type="EMBL" id="MU151196">
    <property type="protein sequence ID" value="KAF9447528.1"/>
    <property type="molecule type" value="Genomic_DNA"/>
</dbReference>
<reference evidence="2" key="1">
    <citation type="submission" date="2020-11" db="EMBL/GenBank/DDBJ databases">
        <authorList>
            <consortium name="DOE Joint Genome Institute"/>
            <person name="Ahrendt S."/>
            <person name="Riley R."/>
            <person name="Andreopoulos W."/>
            <person name="Labutti K."/>
            <person name="Pangilinan J."/>
            <person name="Ruiz-Duenas F.J."/>
            <person name="Barrasa J.M."/>
            <person name="Sanchez-Garcia M."/>
            <person name="Camarero S."/>
            <person name="Miyauchi S."/>
            <person name="Serrano A."/>
            <person name="Linde D."/>
            <person name="Babiker R."/>
            <person name="Drula E."/>
            <person name="Ayuso-Fernandez I."/>
            <person name="Pacheco R."/>
            <person name="Padilla G."/>
            <person name="Ferreira P."/>
            <person name="Barriuso J."/>
            <person name="Kellner H."/>
            <person name="Castanera R."/>
            <person name="Alfaro M."/>
            <person name="Ramirez L."/>
            <person name="Pisabarro A.G."/>
            <person name="Kuo A."/>
            <person name="Tritt A."/>
            <person name="Lipzen A."/>
            <person name="He G."/>
            <person name="Yan M."/>
            <person name="Ng V."/>
            <person name="Cullen D."/>
            <person name="Martin F."/>
            <person name="Rosso M.-N."/>
            <person name="Henrissat B."/>
            <person name="Hibbett D."/>
            <person name="Martinez A.T."/>
            <person name="Grigoriev I.V."/>
        </authorList>
    </citation>
    <scope>NUCLEOTIDE SEQUENCE</scope>
    <source>
        <strain evidence="2">MF-IS2</strain>
    </source>
</reference>
<organism evidence="2 3">
    <name type="scientific">Macrolepiota fuliginosa MF-IS2</name>
    <dbReference type="NCBI Taxonomy" id="1400762"/>
    <lineage>
        <taxon>Eukaryota</taxon>
        <taxon>Fungi</taxon>
        <taxon>Dikarya</taxon>
        <taxon>Basidiomycota</taxon>
        <taxon>Agaricomycotina</taxon>
        <taxon>Agaricomycetes</taxon>
        <taxon>Agaricomycetidae</taxon>
        <taxon>Agaricales</taxon>
        <taxon>Agaricineae</taxon>
        <taxon>Agaricaceae</taxon>
        <taxon>Macrolepiota</taxon>
    </lineage>
</organism>
<name>A0A9P5X9X1_9AGAR</name>
<keyword evidence="3" id="KW-1185">Reference proteome</keyword>
<accession>A0A9P5X9X1</accession>
<evidence type="ECO:0000313" key="2">
    <source>
        <dbReference type="EMBL" id="KAF9447528.1"/>
    </source>
</evidence>
<dbReference type="OrthoDB" id="3248197at2759"/>
<sequence>TNDSPTNDQRALIRQELMKLSDDANRIDSEIDRLQDRLSTLSLEQGKLHASIEAYRSLISPARRLLPEILQEIFFHCLPTAHNTTMSAKEPPLVLGRVCSRWRQIAYSTPRLWSSIHII</sequence>
<keyword evidence="1" id="KW-0175">Coiled coil</keyword>
<evidence type="ECO:0000256" key="1">
    <source>
        <dbReference type="SAM" id="Coils"/>
    </source>
</evidence>
<protein>
    <recommendedName>
        <fullName evidence="4">F-box domain-containing protein</fullName>
    </recommendedName>
</protein>
<evidence type="ECO:0000313" key="3">
    <source>
        <dbReference type="Proteomes" id="UP000807342"/>
    </source>
</evidence>
<dbReference type="AlphaFoldDB" id="A0A9P5X9X1"/>